<dbReference type="RefSeq" id="WP_140511620.1">
    <property type="nucleotide sequence ID" value="NZ_RCZH01000023.1"/>
</dbReference>
<dbReference type="EMBL" id="RCZH01000023">
    <property type="protein sequence ID" value="TPG32921.1"/>
    <property type="molecule type" value="Genomic_DNA"/>
</dbReference>
<dbReference type="InterPro" id="IPR013823">
    <property type="entry name" value="Ribosomal_bL12_C"/>
</dbReference>
<dbReference type="Proteomes" id="UP000319700">
    <property type="component" value="Unassembled WGS sequence"/>
</dbReference>
<dbReference type="OrthoDB" id="780958at2"/>
<dbReference type="GO" id="GO:0003735">
    <property type="term" value="F:structural constituent of ribosome"/>
    <property type="evidence" value="ECO:0007669"/>
    <property type="project" value="InterPro"/>
</dbReference>
<evidence type="ECO:0000259" key="2">
    <source>
        <dbReference type="Pfam" id="PF19915"/>
    </source>
</evidence>
<dbReference type="InterPro" id="IPR014719">
    <property type="entry name" value="Ribosomal_bL12_C/ClpS-like"/>
</dbReference>
<feature type="domain" description="Large ribosomal subunit protein bL12 C-terminal" evidence="1">
    <location>
        <begin position="702"/>
        <end position="765"/>
    </location>
</feature>
<gene>
    <name evidence="4" type="ORF">EAH81_24830</name>
</gene>
<name>A0A502E903_9FLAO</name>
<dbReference type="GO" id="GO:0006412">
    <property type="term" value="P:translation"/>
    <property type="evidence" value="ECO:0007669"/>
    <property type="project" value="InterPro"/>
</dbReference>
<evidence type="ECO:0000259" key="1">
    <source>
        <dbReference type="Pfam" id="PF00542"/>
    </source>
</evidence>
<dbReference type="Pfam" id="PF19917">
    <property type="entry name" value="bpX1"/>
    <property type="match status" value="1"/>
</dbReference>
<feature type="domain" description="MoxR-vWA-beta-propeller ternary system" evidence="2">
    <location>
        <begin position="36"/>
        <end position="200"/>
    </location>
</feature>
<dbReference type="Pfam" id="PF00542">
    <property type="entry name" value="Ribosomal_L12"/>
    <property type="match status" value="1"/>
</dbReference>
<dbReference type="SUPFAM" id="SSF54736">
    <property type="entry name" value="ClpS-like"/>
    <property type="match status" value="1"/>
</dbReference>
<comment type="caution">
    <text evidence="4">The sequence shown here is derived from an EMBL/GenBank/DDBJ whole genome shotgun (WGS) entry which is preliminary data.</text>
</comment>
<dbReference type="AlphaFoldDB" id="A0A502E903"/>
<proteinExistence type="predicted"/>
<protein>
    <submittedName>
        <fullName evidence="4">Ribosomal protein L7/L12</fullName>
    </submittedName>
</protein>
<dbReference type="Pfam" id="PF19915">
    <property type="entry name" value="bpX0"/>
    <property type="match status" value="1"/>
</dbReference>
<evidence type="ECO:0000313" key="4">
    <source>
        <dbReference type="EMBL" id="TPG32921.1"/>
    </source>
</evidence>
<evidence type="ECO:0000259" key="3">
    <source>
        <dbReference type="Pfam" id="PF19917"/>
    </source>
</evidence>
<keyword evidence="5" id="KW-1185">Reference proteome</keyword>
<dbReference type="InterPro" id="IPR045554">
    <property type="entry name" value="bpX0"/>
</dbReference>
<feature type="domain" description="MoxR-vWA-beta-propeller ternary system" evidence="3">
    <location>
        <begin position="769"/>
        <end position="847"/>
    </location>
</feature>
<evidence type="ECO:0000313" key="5">
    <source>
        <dbReference type="Proteomes" id="UP000319700"/>
    </source>
</evidence>
<keyword evidence="4" id="KW-0689">Ribosomal protein</keyword>
<dbReference type="InterPro" id="IPR045553">
    <property type="entry name" value="bpX1"/>
</dbReference>
<accession>A0A502E903</accession>
<organism evidence="4 5">
    <name type="scientific">Flavobacterium pectinovorum</name>
    <dbReference type="NCBI Taxonomy" id="29533"/>
    <lineage>
        <taxon>Bacteria</taxon>
        <taxon>Pseudomonadati</taxon>
        <taxon>Bacteroidota</taxon>
        <taxon>Flavobacteriia</taxon>
        <taxon>Flavobacteriales</taxon>
        <taxon>Flavobacteriaceae</taxon>
        <taxon>Flavobacterium</taxon>
    </lineage>
</organism>
<sequence>MEFQKYFQSYEDYFWEWDNQIFAPDELFEAITIPNGSTIGYEKFVFEILEFLSDDSIPPFGSLLLAIIATNPENGPSIQMIYDLGKRKESADSFRTAKSLETSNFFRIGSTIGFMKILSSLPEDYKTGEKRMKLFQTIFHDCHNRISSEKAKKVIEDFKKNRHDVIADENINPFNEANFIKDFRTLALLKVKFPTVQSILRAMEGLPYEEINDKLNEEVLEEKNLSESATDFVDQLIEEDRTFHVGSLIKRLWSGLNIPLHHNHPSEQPLGGISDLTNKGDFDKLVISEFAYDDDVFMSRIANNEALYIQREVPPEADKFERILLIDSSLKNWGNPKILSFASAIAIARHPKTDIECKVFVVGENYEEVTFDDVNHVIKALSKLSGKLDCAAGLDAFFLENKISSKNQEVFLFSSEESLKMTSMQKITNDYFANIKYTFSVGMQDVKVFKNHNNGRKMLQHIIMPLDELWTKNNNKSADSEKDISKENIPLLYPVERNYHSIFHEGNNFYTYVNKSLFLFASNKFDKGFKRMASNLPFTNGEFAIKTNSKGQKIFLNYSNDAVQNISIINIETQELKREEVFYNELKEKKITVFVINGEFHLTDNIDFWRVSDDLKIEKAHGDAVKEAFDNYFKKQFSFKNSFMGNKSKFSFVKRVKSISIRSNFIEINGFCFAHLEFMKSHHHYSNRPNDSDIHFEEKVRLILKNKGESFIDVVKAIKTNTDKSLVEAKSIVDEDFGVILNNATKDEAEKLKRIIESNGAICYIETVFFESKDGSKITNQDGILILESSNAEIEKIYIPFIIDGRTVMATKEEYSGNEYFISEYLMESIKDNAFQEKYLNPFIQNIVKHGA</sequence>
<dbReference type="GO" id="GO:0005840">
    <property type="term" value="C:ribosome"/>
    <property type="evidence" value="ECO:0007669"/>
    <property type="project" value="UniProtKB-KW"/>
</dbReference>
<reference evidence="4 5" key="1">
    <citation type="journal article" date="2019" name="Environ. Microbiol.">
        <title>Species interactions and distinct microbial communities in high Arctic permafrost affected cryosols are associated with the CH4 and CO2 gas fluxes.</title>
        <authorList>
            <person name="Altshuler I."/>
            <person name="Hamel J."/>
            <person name="Turney S."/>
            <person name="Magnuson E."/>
            <person name="Levesque R."/>
            <person name="Greer C."/>
            <person name="Whyte L.G."/>
        </authorList>
    </citation>
    <scope>NUCLEOTIDE SEQUENCE [LARGE SCALE GENOMIC DNA]</scope>
    <source>
        <strain evidence="4 5">42</strain>
    </source>
</reference>
<keyword evidence="4" id="KW-0687">Ribonucleoprotein</keyword>
<dbReference type="Gene3D" id="3.30.1390.10">
    <property type="match status" value="1"/>
</dbReference>